<name>A0ABT0X8C5_9ACTN</name>
<evidence type="ECO:0000256" key="1">
    <source>
        <dbReference type="SAM" id="MobiDB-lite"/>
    </source>
</evidence>
<feature type="transmembrane region" description="Helical" evidence="2">
    <location>
        <begin position="12"/>
        <end position="32"/>
    </location>
</feature>
<feature type="transmembrane region" description="Helical" evidence="2">
    <location>
        <begin position="44"/>
        <end position="62"/>
    </location>
</feature>
<evidence type="ECO:0000256" key="2">
    <source>
        <dbReference type="SAM" id="Phobius"/>
    </source>
</evidence>
<keyword evidence="2" id="KW-0472">Membrane</keyword>
<keyword evidence="4" id="KW-1185">Reference proteome</keyword>
<dbReference type="RefSeq" id="WP_251415822.1">
    <property type="nucleotide sequence ID" value="NZ_JAMQGM010000033.1"/>
</dbReference>
<evidence type="ECO:0000313" key="4">
    <source>
        <dbReference type="Proteomes" id="UP001167160"/>
    </source>
</evidence>
<gene>
    <name evidence="3" type="ORF">M1E25_15740</name>
</gene>
<organism evidence="3 4">
    <name type="scientific">Streptomyces meridianus</name>
    <dbReference type="NCBI Taxonomy" id="2938945"/>
    <lineage>
        <taxon>Bacteria</taxon>
        <taxon>Bacillati</taxon>
        <taxon>Actinomycetota</taxon>
        <taxon>Actinomycetes</taxon>
        <taxon>Kitasatosporales</taxon>
        <taxon>Streptomycetaceae</taxon>
        <taxon>Streptomyces</taxon>
    </lineage>
</organism>
<comment type="caution">
    <text evidence="3">The sequence shown here is derived from an EMBL/GenBank/DDBJ whole genome shotgun (WGS) entry which is preliminary data.</text>
</comment>
<evidence type="ECO:0000313" key="3">
    <source>
        <dbReference type="EMBL" id="MCM2578784.1"/>
    </source>
</evidence>
<reference evidence="3" key="1">
    <citation type="journal article" date="2023" name="Int. J. Syst. Evol. Microbiol.">
        <title>Streptomyces meridianus sp. nov. isolated from brackish water of the Tagus estuary in Alcochete, Portugal.</title>
        <authorList>
            <person name="Santos J.D.N."/>
            <person name="Klimek D."/>
            <person name="Calusinska M."/>
            <person name="Lobo Da Cunha A."/>
            <person name="Catita J."/>
            <person name="Goncalves H."/>
            <person name="Gonzalez I."/>
            <person name="Reyes F."/>
            <person name="Lage O.M."/>
        </authorList>
    </citation>
    <scope>NUCLEOTIDE SEQUENCE</scope>
    <source>
        <strain evidence="3">MTZ3.1</strain>
    </source>
</reference>
<proteinExistence type="predicted"/>
<protein>
    <submittedName>
        <fullName evidence="3">Uncharacterized protein</fullName>
    </submittedName>
</protein>
<sequence>MPRPDCRGNGLVRLLFLAAVTGLWWWTALRLIMQPDRAGMVETLFLAGGWSLSLLPVHCVPAPRTPRHRSRSLLWRQRGDDPT</sequence>
<keyword evidence="2" id="KW-1133">Transmembrane helix</keyword>
<dbReference type="Proteomes" id="UP001167160">
    <property type="component" value="Unassembled WGS sequence"/>
</dbReference>
<keyword evidence="2" id="KW-0812">Transmembrane</keyword>
<accession>A0ABT0X8C5</accession>
<dbReference type="EMBL" id="JAMQGM010000033">
    <property type="protein sequence ID" value="MCM2578784.1"/>
    <property type="molecule type" value="Genomic_DNA"/>
</dbReference>
<feature type="region of interest" description="Disordered" evidence="1">
    <location>
        <begin position="64"/>
        <end position="83"/>
    </location>
</feature>